<accession>A0A1Z2XTF4</accession>
<name>A0A1Z2XTF4_9FIRM</name>
<dbReference type="KEGG" id="amur:ADH66_14065"/>
<protein>
    <submittedName>
        <fullName evidence="3">DUF4854 domain-containing protein</fullName>
    </submittedName>
</protein>
<dbReference type="InterPro" id="IPR032327">
    <property type="entry name" value="DUF4854"/>
</dbReference>
<dbReference type="EMBL" id="CP021422">
    <property type="protein sequence ID" value="ASB41685.1"/>
    <property type="molecule type" value="Genomic_DNA"/>
</dbReference>
<dbReference type="Proteomes" id="UP000196710">
    <property type="component" value="Chromosome"/>
</dbReference>
<evidence type="ECO:0000313" key="4">
    <source>
        <dbReference type="Proteomes" id="UP000196710"/>
    </source>
</evidence>
<dbReference type="Proteomes" id="UP000596035">
    <property type="component" value="Chromosome"/>
</dbReference>
<feature type="chain" id="PRO_5044568697" evidence="1">
    <location>
        <begin position="23"/>
        <end position="144"/>
    </location>
</feature>
<keyword evidence="4" id="KW-1185">Reference proteome</keyword>
<organism evidence="3 5">
    <name type="scientific">Acutalibacter muris</name>
    <dbReference type="NCBI Taxonomy" id="1796620"/>
    <lineage>
        <taxon>Bacteria</taxon>
        <taxon>Bacillati</taxon>
        <taxon>Bacillota</taxon>
        <taxon>Clostridia</taxon>
        <taxon>Eubacteriales</taxon>
        <taxon>Acutalibacteraceae</taxon>
        <taxon>Acutalibacter</taxon>
    </lineage>
</organism>
<keyword evidence="1" id="KW-0732">Signal</keyword>
<dbReference type="Pfam" id="PF16146">
    <property type="entry name" value="DUF4854"/>
    <property type="match status" value="1"/>
</dbReference>
<reference evidence="4" key="2">
    <citation type="submission" date="2017-05" db="EMBL/GenBank/DDBJ databases">
        <title>Improved OligoMM genomes.</title>
        <authorList>
            <person name="Garzetti D."/>
        </authorList>
    </citation>
    <scope>NUCLEOTIDE SEQUENCE [LARGE SCALE GENOMIC DNA]</scope>
    <source>
        <strain evidence="4">KB18</strain>
    </source>
</reference>
<evidence type="ECO:0000313" key="3">
    <source>
        <dbReference type="EMBL" id="QQR30947.1"/>
    </source>
</evidence>
<dbReference type="AlphaFoldDB" id="A0A1Z2XTF4"/>
<evidence type="ECO:0000313" key="2">
    <source>
        <dbReference type="EMBL" id="ASB41685.1"/>
    </source>
</evidence>
<gene>
    <name evidence="2" type="ORF">ADH66_14065</name>
    <name evidence="3" type="ORF">I5Q82_04420</name>
</gene>
<evidence type="ECO:0000313" key="5">
    <source>
        <dbReference type="Proteomes" id="UP000596035"/>
    </source>
</evidence>
<dbReference type="RefSeq" id="WP_066539449.1">
    <property type="nucleotide sequence ID" value="NZ_CAPVCI010000003.1"/>
</dbReference>
<feature type="signal peptide" evidence="1">
    <location>
        <begin position="1"/>
        <end position="22"/>
    </location>
</feature>
<sequence>MKKNALRILSALLVLVMVVSLAACGGGKFDTVKAFLEDPDTKAELDKSIASMVNDTMDVTLEGTDDTLIYNFKFSDDTMAGVDEETLKASLVSGLEESTFVSTFENIASSVSEVVKAENVKVKVIYAKADGTELASREYTAKAK</sequence>
<dbReference type="PROSITE" id="PS51257">
    <property type="entry name" value="PROKAR_LIPOPROTEIN"/>
    <property type="match status" value="1"/>
</dbReference>
<evidence type="ECO:0000256" key="1">
    <source>
        <dbReference type="SAM" id="SignalP"/>
    </source>
</evidence>
<reference evidence="3 5" key="3">
    <citation type="submission" date="2020-11" db="EMBL/GenBank/DDBJ databases">
        <title>Closed and high quality bacterial genomes of the OMM12 community.</title>
        <authorList>
            <person name="Marbouty M."/>
            <person name="Lamy-Besnier Q."/>
            <person name="Debarbieux L."/>
            <person name="Koszul R."/>
        </authorList>
    </citation>
    <scope>NUCLEOTIDE SEQUENCE [LARGE SCALE GENOMIC DNA]</scope>
    <source>
        <strain evidence="3 5">KB18</strain>
    </source>
</reference>
<dbReference type="EMBL" id="CP065321">
    <property type="protein sequence ID" value="QQR30947.1"/>
    <property type="molecule type" value="Genomic_DNA"/>
</dbReference>
<reference evidence="2" key="1">
    <citation type="journal article" date="2017" name="Genome Announc.">
        <title>High-Quality Whole-Genome Sequences of the Oligo-Mouse-Microbiota Bacterial Community.</title>
        <authorList>
            <person name="Garzetti D."/>
            <person name="Brugiroux S."/>
            <person name="Bunk B."/>
            <person name="Pukall R."/>
            <person name="McCoy K.D."/>
            <person name="Macpherson A.J."/>
            <person name="Stecher B."/>
        </authorList>
    </citation>
    <scope>NUCLEOTIDE SEQUENCE</scope>
    <source>
        <strain evidence="2">KB18</strain>
    </source>
</reference>
<proteinExistence type="predicted"/>